<feature type="compositionally biased region" description="Basic and acidic residues" evidence="10">
    <location>
        <begin position="380"/>
        <end position="392"/>
    </location>
</feature>
<reference evidence="13" key="1">
    <citation type="journal article" date="2008" name="Nat. Genet.">
        <title>The Pristionchus pacificus genome provides a unique perspective on nematode lifestyle and parasitism.</title>
        <authorList>
            <person name="Dieterich C."/>
            <person name="Clifton S.W."/>
            <person name="Schuster L.N."/>
            <person name="Chinwalla A."/>
            <person name="Delehaunty K."/>
            <person name="Dinkelacker I."/>
            <person name="Fulton L."/>
            <person name="Fulton R."/>
            <person name="Godfrey J."/>
            <person name="Minx P."/>
            <person name="Mitreva M."/>
            <person name="Roeseler W."/>
            <person name="Tian H."/>
            <person name="Witte H."/>
            <person name="Yang S.P."/>
            <person name="Wilson R.K."/>
            <person name="Sommer R.J."/>
        </authorList>
    </citation>
    <scope>NUCLEOTIDE SEQUENCE [LARGE SCALE GENOMIC DNA]</scope>
    <source>
        <strain evidence="13">PS312</strain>
    </source>
</reference>
<dbReference type="PRINTS" id="PR01012">
    <property type="entry name" value="NRPEPTIDEYR"/>
</dbReference>
<dbReference type="PROSITE" id="PS00237">
    <property type="entry name" value="G_PROTEIN_RECEP_F1_1"/>
    <property type="match status" value="1"/>
</dbReference>
<accession>A0A2A6BMY5</accession>
<evidence type="ECO:0000256" key="8">
    <source>
        <dbReference type="ARBA" id="ARBA00023224"/>
    </source>
</evidence>
<evidence type="ECO:0000256" key="6">
    <source>
        <dbReference type="ARBA" id="ARBA00023136"/>
    </source>
</evidence>
<dbReference type="PRINTS" id="PR00237">
    <property type="entry name" value="GPCRRHODOPSN"/>
</dbReference>
<evidence type="ECO:0000313" key="12">
    <source>
        <dbReference type="EnsemblMetazoa" id="PPA35964.1"/>
    </source>
</evidence>
<dbReference type="InterPro" id="IPR000210">
    <property type="entry name" value="BTB/POZ_dom"/>
</dbReference>
<keyword evidence="8 9" id="KW-0807">Transducer</keyword>
<dbReference type="PANTHER" id="PTHR24235">
    <property type="entry name" value="NEUROPEPTIDE Y RECEPTOR"/>
    <property type="match status" value="1"/>
</dbReference>
<dbReference type="GO" id="GO:0043005">
    <property type="term" value="C:neuron projection"/>
    <property type="evidence" value="ECO:0000318"/>
    <property type="project" value="GO_Central"/>
</dbReference>
<gene>
    <name evidence="12" type="primary">WBGene00274333</name>
</gene>
<dbReference type="GO" id="GO:0042923">
    <property type="term" value="F:neuropeptide binding"/>
    <property type="evidence" value="ECO:0000318"/>
    <property type="project" value="GO_Central"/>
</dbReference>
<dbReference type="InterPro" id="IPR000276">
    <property type="entry name" value="GPCR_Rhodpsn"/>
</dbReference>
<name>A0A2A6BMY5_PRIPA</name>
<dbReference type="PROSITE" id="PS50097">
    <property type="entry name" value="BTB"/>
    <property type="match status" value="1"/>
</dbReference>
<evidence type="ECO:0000256" key="9">
    <source>
        <dbReference type="RuleBase" id="RU000688"/>
    </source>
</evidence>
<evidence type="ECO:0000256" key="1">
    <source>
        <dbReference type="ARBA" id="ARBA00004141"/>
    </source>
</evidence>
<dbReference type="GO" id="GO:0007186">
    <property type="term" value="P:G protein-coupled receptor signaling pathway"/>
    <property type="evidence" value="ECO:0000318"/>
    <property type="project" value="GO_Central"/>
</dbReference>
<feature type="transmembrane region" description="Helical" evidence="11">
    <location>
        <begin position="278"/>
        <end position="302"/>
    </location>
</feature>
<feature type="transmembrane region" description="Helical" evidence="11">
    <location>
        <begin position="198"/>
        <end position="225"/>
    </location>
</feature>
<dbReference type="AlphaFoldDB" id="A0A2A6BMY5"/>
<feature type="region of interest" description="Disordered" evidence="10">
    <location>
        <begin position="376"/>
        <end position="395"/>
    </location>
</feature>
<evidence type="ECO:0000256" key="7">
    <source>
        <dbReference type="ARBA" id="ARBA00023170"/>
    </source>
</evidence>
<evidence type="ECO:0000256" key="11">
    <source>
        <dbReference type="SAM" id="Phobius"/>
    </source>
</evidence>
<dbReference type="Pfam" id="PF00651">
    <property type="entry name" value="BTB"/>
    <property type="match status" value="1"/>
</dbReference>
<keyword evidence="13" id="KW-1185">Reference proteome</keyword>
<dbReference type="InterPro" id="IPR011333">
    <property type="entry name" value="SKP1/BTB/POZ_sf"/>
</dbReference>
<feature type="transmembrane region" description="Helical" evidence="11">
    <location>
        <begin position="24"/>
        <end position="52"/>
    </location>
</feature>
<accession>A0A8R1YMY9</accession>
<comment type="similarity">
    <text evidence="2 9">Belongs to the G-protein coupled receptor 1 family.</text>
</comment>
<keyword evidence="3 9" id="KW-0812">Transmembrane</keyword>
<dbReference type="Gene3D" id="1.20.1070.10">
    <property type="entry name" value="Rhodopsin 7-helix transmembrane proteins"/>
    <property type="match status" value="1"/>
</dbReference>
<dbReference type="EnsemblMetazoa" id="PPA35964.1">
    <property type="protein sequence ID" value="PPA35964.1"/>
    <property type="gene ID" value="WBGene00274333"/>
</dbReference>
<dbReference type="PANTHER" id="PTHR24235:SF27">
    <property type="entry name" value="NEUROPEPTIDE RECEPTOR NPR-1"/>
    <property type="match status" value="1"/>
</dbReference>
<evidence type="ECO:0000256" key="5">
    <source>
        <dbReference type="ARBA" id="ARBA00023040"/>
    </source>
</evidence>
<dbReference type="SMART" id="SM01381">
    <property type="entry name" value="7TM_GPCR_Srsx"/>
    <property type="match status" value="1"/>
</dbReference>
<organism evidence="12 13">
    <name type="scientific">Pristionchus pacificus</name>
    <name type="common">Parasitic nematode worm</name>
    <dbReference type="NCBI Taxonomy" id="54126"/>
    <lineage>
        <taxon>Eukaryota</taxon>
        <taxon>Metazoa</taxon>
        <taxon>Ecdysozoa</taxon>
        <taxon>Nematoda</taxon>
        <taxon>Chromadorea</taxon>
        <taxon>Rhabditida</taxon>
        <taxon>Rhabditina</taxon>
        <taxon>Diplogasteromorpha</taxon>
        <taxon>Diplogasteroidea</taxon>
        <taxon>Neodiplogasteridae</taxon>
        <taxon>Pristionchus</taxon>
    </lineage>
</organism>
<evidence type="ECO:0000313" key="13">
    <source>
        <dbReference type="Proteomes" id="UP000005239"/>
    </source>
</evidence>
<reference evidence="12" key="2">
    <citation type="submission" date="2022-06" db="UniProtKB">
        <authorList>
            <consortium name="EnsemblMetazoa"/>
        </authorList>
    </citation>
    <scope>IDENTIFICATION</scope>
    <source>
        <strain evidence="12">PS312</strain>
    </source>
</reference>
<sequence length="873" mass="98827">MSSSLKSECVPYSTFRPDPSNHPIALIIVIPLYILVFVLGLAGNLGLIVATLRHKSLQTVQNIFIVNLGISDVILCLLSIPLTPVTHIVKEWFFGEILCKAIGGVQAIGVFIGTFSLCAIAIDRYFRLVIAPGRPLRRDYAIRITFLLWIISILVSTPYIYNMGMFKIRKQNGTRICGRVCTENWGDDESADYAKRTYSIGILIIQFLVPFTIMAICYHSIFSFLRKRASNRLTSITQQANLLYVLAATAGGDSHQHKEQLEHLIEQKKRVMSQRRRVTIILVSMVVIFGATALPHNVISIMLEFETDDIKMFQFGEHDYTYVVNLATHFIAMLSCVTNPILYAFLNPEFRELILNGIKWAPYFVSRSFAPTQTSRMKRKADDAKDDVSDVEVREEEEDDDNDFILHLRPKGALALKVLFNQTKWNAELTLDKPSRNVVGVAPLKLTISPLLQIAMDERRSSLHLILERENESGTTELMNAHVDVPDARRERVFSLNPYLGVLPLHENKPFSGAVLKNQSITPATKRRKGEHESYLLRMIIEDGETAVVSTVPADSLFPIESGQLMMEQTSVSVSKEYLGLQSDFFAQIFYGGYREGTQEIVELQEVNAEEGHLLINNLYARRPNLSFEDTRVLLTLADRFSLVVLMRKCIEDLMKQDANLSGGREARAQFLLMADRAKSMHALQKILATFKSAAELHDAVMAIAPQLTHATMIKCFEYSSTIAVDLERKLIVERRPRIFFKFGSKRCVVQLLDDVVPVIAKRFYEICHREYKPNNEVVAFSTFHKLDVGGKAYSAFKAEAAWTDGLTEQHVPDTSGLYLAARIDPAYREQCVYVVKHNTRFTNPVTFFGRFVEGKHVTDKQPAGARFHFGIY</sequence>
<evidence type="ECO:0000256" key="3">
    <source>
        <dbReference type="ARBA" id="ARBA00022692"/>
    </source>
</evidence>
<keyword evidence="6 11" id="KW-0472">Membrane</keyword>
<dbReference type="CDD" id="cd15203">
    <property type="entry name" value="7tmA_NPYR-like"/>
    <property type="match status" value="1"/>
</dbReference>
<dbReference type="SMART" id="SM00225">
    <property type="entry name" value="BTB"/>
    <property type="match status" value="1"/>
</dbReference>
<dbReference type="PROSITE" id="PS50262">
    <property type="entry name" value="G_PROTEIN_RECEP_F1_2"/>
    <property type="match status" value="1"/>
</dbReference>
<keyword evidence="5 9" id="KW-0297">G-protein coupled receptor</keyword>
<dbReference type="Proteomes" id="UP000005239">
    <property type="component" value="Unassembled WGS sequence"/>
</dbReference>
<dbReference type="SUPFAM" id="SSF81321">
    <property type="entry name" value="Family A G protein-coupled receptor-like"/>
    <property type="match status" value="1"/>
</dbReference>
<dbReference type="InterPro" id="IPR017452">
    <property type="entry name" value="GPCR_Rhodpsn_7TM"/>
</dbReference>
<evidence type="ECO:0000256" key="2">
    <source>
        <dbReference type="ARBA" id="ARBA00010663"/>
    </source>
</evidence>
<protein>
    <submittedName>
        <fullName evidence="12">G protein-coupled receptor</fullName>
    </submittedName>
</protein>
<evidence type="ECO:0000256" key="10">
    <source>
        <dbReference type="SAM" id="MobiDB-lite"/>
    </source>
</evidence>
<feature type="transmembrane region" description="Helical" evidence="11">
    <location>
        <begin position="102"/>
        <end position="122"/>
    </location>
</feature>
<dbReference type="SUPFAM" id="SSF54695">
    <property type="entry name" value="POZ domain"/>
    <property type="match status" value="1"/>
</dbReference>
<dbReference type="GO" id="GO:0008188">
    <property type="term" value="F:neuropeptide receptor activity"/>
    <property type="evidence" value="ECO:0000318"/>
    <property type="project" value="GO_Central"/>
</dbReference>
<dbReference type="InterPro" id="IPR000611">
    <property type="entry name" value="NPY_rcpt"/>
</dbReference>
<dbReference type="GO" id="GO:0004983">
    <property type="term" value="F:neuropeptide Y receptor activity"/>
    <property type="evidence" value="ECO:0007669"/>
    <property type="project" value="InterPro"/>
</dbReference>
<comment type="subcellular location">
    <subcellularLocation>
        <location evidence="1">Membrane</location>
        <topology evidence="1">Multi-pass membrane protein</topology>
    </subcellularLocation>
</comment>
<dbReference type="GO" id="GO:0005886">
    <property type="term" value="C:plasma membrane"/>
    <property type="evidence" value="ECO:0000318"/>
    <property type="project" value="GO_Central"/>
</dbReference>
<dbReference type="Pfam" id="PF00001">
    <property type="entry name" value="7tm_1"/>
    <property type="match status" value="1"/>
</dbReference>
<keyword evidence="7 9" id="KW-0675">Receptor</keyword>
<feature type="transmembrane region" description="Helical" evidence="11">
    <location>
        <begin position="142"/>
        <end position="161"/>
    </location>
</feature>
<dbReference type="Gene3D" id="3.30.710.10">
    <property type="entry name" value="Potassium Channel Kv1.1, Chain A"/>
    <property type="match status" value="1"/>
</dbReference>
<keyword evidence="4 11" id="KW-1133">Transmembrane helix</keyword>
<proteinExistence type="inferred from homology"/>
<feature type="transmembrane region" description="Helical" evidence="11">
    <location>
        <begin position="64"/>
        <end position="82"/>
    </location>
</feature>
<evidence type="ECO:0000256" key="4">
    <source>
        <dbReference type="ARBA" id="ARBA00022989"/>
    </source>
</evidence>